<dbReference type="Proteomes" id="UP001152747">
    <property type="component" value="Unassembled WGS sequence"/>
</dbReference>
<reference evidence="1" key="1">
    <citation type="submission" date="2022-11" db="EMBL/GenBank/DDBJ databases">
        <authorList>
            <person name="Kikuchi T."/>
        </authorList>
    </citation>
    <scope>NUCLEOTIDE SEQUENCE</scope>
    <source>
        <strain evidence="1">PS1010</strain>
    </source>
</reference>
<organism evidence="1 2">
    <name type="scientific">Caenorhabditis angaria</name>
    <dbReference type="NCBI Taxonomy" id="860376"/>
    <lineage>
        <taxon>Eukaryota</taxon>
        <taxon>Metazoa</taxon>
        <taxon>Ecdysozoa</taxon>
        <taxon>Nematoda</taxon>
        <taxon>Chromadorea</taxon>
        <taxon>Rhabditida</taxon>
        <taxon>Rhabditina</taxon>
        <taxon>Rhabditomorpha</taxon>
        <taxon>Rhabditoidea</taxon>
        <taxon>Rhabditidae</taxon>
        <taxon>Peloderinae</taxon>
        <taxon>Caenorhabditis</taxon>
    </lineage>
</organism>
<keyword evidence="2" id="KW-1185">Reference proteome</keyword>
<evidence type="ECO:0000313" key="2">
    <source>
        <dbReference type="Proteomes" id="UP001152747"/>
    </source>
</evidence>
<name>A0A9P1IGM5_9PELO</name>
<sequence>MRFNTTFHCNLNIFARSPSFSISFRDKDKYSAADPITYIFYRMFETNKFHEVFDGAIHNDEFGSKNYWIYMWLRHDCFNDGKFQRFYIGLSEPCPLDKNCHYDINLDLTNYINKPWGYLVKNSYFY</sequence>
<accession>A0A9P1IGM5</accession>
<proteinExistence type="predicted"/>
<dbReference type="AlphaFoldDB" id="A0A9P1IGM5"/>
<gene>
    <name evidence="1" type="ORF">CAMP_LOCUS7150</name>
</gene>
<dbReference type="EMBL" id="CANHGI010000003">
    <property type="protein sequence ID" value="CAI5444513.1"/>
    <property type="molecule type" value="Genomic_DNA"/>
</dbReference>
<protein>
    <submittedName>
        <fullName evidence="1">Uncharacterized protein</fullName>
    </submittedName>
</protein>
<comment type="caution">
    <text evidence="1">The sequence shown here is derived from an EMBL/GenBank/DDBJ whole genome shotgun (WGS) entry which is preliminary data.</text>
</comment>
<evidence type="ECO:0000313" key="1">
    <source>
        <dbReference type="EMBL" id="CAI5444513.1"/>
    </source>
</evidence>